<accession>A0A2U9PY12</accession>
<dbReference type="EMBL" id="CP027541">
    <property type="protein sequence ID" value="AWT56692.1"/>
    <property type="molecule type" value="Genomic_DNA"/>
</dbReference>
<proteinExistence type="predicted"/>
<gene>
    <name evidence="1" type="ORF">D806_057500</name>
</gene>
<dbReference type="Proteomes" id="UP000011200">
    <property type="component" value="Chromosome"/>
</dbReference>
<protein>
    <submittedName>
        <fullName evidence="1">Uncharacterized protein</fullName>
    </submittedName>
</protein>
<name>A0A2U9PY12_MYCSE</name>
<reference evidence="2" key="2">
    <citation type="submission" date="2018-03" db="EMBL/GenBank/DDBJ databases">
        <authorList>
            <person name="Derbyshire K."/>
            <person name="Gray T.A."/>
            <person name="Champion M."/>
        </authorList>
    </citation>
    <scope>NUCLEOTIDE SEQUENCE [LARGE SCALE GENOMIC DNA]</scope>
    <source>
        <strain evidence="2">MKD8</strain>
    </source>
</reference>
<sequence>MCEGVDGLVADAVRWEAEGEEPASPNERDDRFEWMDLDVPAASWWEVADHPELIRRGVDGWVFFDCTDSPDDPDNVVLTYYRPFKVPVSHGARPAWRGRRFERGTCATRH</sequence>
<organism evidence="1 2">
    <name type="scientific">Mycolicibacterium smegmatis (strain MKD8)</name>
    <name type="common">Mycobacterium smegmatis</name>
    <dbReference type="NCBI Taxonomy" id="1214915"/>
    <lineage>
        <taxon>Bacteria</taxon>
        <taxon>Bacillati</taxon>
        <taxon>Actinomycetota</taxon>
        <taxon>Actinomycetes</taxon>
        <taxon>Mycobacteriales</taxon>
        <taxon>Mycobacteriaceae</taxon>
        <taxon>Mycolicibacterium</taxon>
    </lineage>
</organism>
<reference evidence="1 2" key="1">
    <citation type="journal article" date="2013" name="Genome Announc.">
        <title>Draft genome sequence of MKD8, a conjugal recipient Mycobacterium smegmatis strain.</title>
        <authorList>
            <person name="Gray T.A."/>
            <person name="Palumbo M.J."/>
            <person name="Derbyshire K.M."/>
        </authorList>
    </citation>
    <scope>NUCLEOTIDE SEQUENCE [LARGE SCALE GENOMIC DNA]</scope>
    <source>
        <strain evidence="1 2">MKD8</strain>
    </source>
</reference>
<evidence type="ECO:0000313" key="2">
    <source>
        <dbReference type="Proteomes" id="UP000011200"/>
    </source>
</evidence>
<evidence type="ECO:0000313" key="1">
    <source>
        <dbReference type="EMBL" id="AWT56692.1"/>
    </source>
</evidence>
<dbReference type="AlphaFoldDB" id="A0A2U9PY12"/>